<feature type="DNA-binding region" description="HMG box" evidence="3">
    <location>
        <begin position="208"/>
        <end position="274"/>
    </location>
</feature>
<dbReference type="InterPro" id="IPR036910">
    <property type="entry name" value="HMG_box_dom_sf"/>
</dbReference>
<gene>
    <name evidence="6" type="ORF">LCOR_08398.1</name>
</gene>
<dbReference type="GO" id="GO:0010468">
    <property type="term" value="P:regulation of gene expression"/>
    <property type="evidence" value="ECO:0007669"/>
    <property type="project" value="TreeGrafter"/>
</dbReference>
<dbReference type="SMART" id="SM00454">
    <property type="entry name" value="SAM"/>
    <property type="match status" value="1"/>
</dbReference>
<evidence type="ECO:0000313" key="7">
    <source>
        <dbReference type="Proteomes" id="UP000027586"/>
    </source>
</evidence>
<dbReference type="Pfam" id="PF00505">
    <property type="entry name" value="HMG_box"/>
    <property type="match status" value="1"/>
</dbReference>
<feature type="compositionally biased region" description="Basic residues" evidence="4">
    <location>
        <begin position="193"/>
        <end position="202"/>
    </location>
</feature>
<dbReference type="SMART" id="SM00398">
    <property type="entry name" value="HMG"/>
    <property type="match status" value="1"/>
</dbReference>
<feature type="compositionally biased region" description="Low complexity" evidence="4">
    <location>
        <begin position="446"/>
        <end position="462"/>
    </location>
</feature>
<proteinExistence type="predicted"/>
<evidence type="ECO:0000256" key="2">
    <source>
        <dbReference type="ARBA" id="ARBA00023242"/>
    </source>
</evidence>
<feature type="domain" description="HMG box" evidence="5">
    <location>
        <begin position="208"/>
        <end position="274"/>
    </location>
</feature>
<feature type="compositionally biased region" description="Basic and acidic residues" evidence="4">
    <location>
        <begin position="420"/>
        <end position="430"/>
    </location>
</feature>
<sequence length="480" mass="52479">MTSFNERDAGHREVKQVLERCKLLQYLETFIAEGFDCLKSLCEISEDDLVALKVKRGHRRLLQREIATAKGIPRNQPLWIRTTGSISAAQSPISSMAASPTPPGMANSSTATSTMNNPSDSSGSDSLAPSSNTTVSSGGLRSSKKGAAGQVPQSSNTSSAFGATLSSSSSSRQNKGSDSSMDDTASSSLPPPPKRRYRRHPKPDRNAPVKPPSAYVMFANDVRSKLKEQNLTFAQLAKATGERWKSLNDTERQRYETMAGEAKKIYNIALEQYKLTPEYKRYQEYLREFRLTYEPHHRHQQSSYDQQNPQKFMRSVESPGSGSLADYSSNGNSIGQVSSSSGGSADGGDEDGKRKKPASSAMTSGADDKNDAVAVRGFFQVQGDDENNNNDDDTWPDYIHDSVPSFSGQCPTTLAASDCSKARDDGRSKADAMLLDDDDDDDDIENNQNDNDKQQQQQQQQQHTATTNVVVADSTNSQLH</sequence>
<dbReference type="AlphaFoldDB" id="A0A068S673"/>
<comment type="caution">
    <text evidence="6">The sequence shown here is derived from an EMBL/GenBank/DDBJ whole genome shotgun (WGS) entry which is preliminary data.</text>
</comment>
<evidence type="ECO:0000256" key="3">
    <source>
        <dbReference type="PROSITE-ProRule" id="PRU00267"/>
    </source>
</evidence>
<keyword evidence="1 3" id="KW-0238">DNA-binding</keyword>
<reference evidence="6" key="1">
    <citation type="submission" date="2013-08" db="EMBL/GenBank/DDBJ databases">
        <title>Gene expansion shapes genome architecture in the human pathogen Lichtheimia corymbifera: an evolutionary genomics analysis in the ancient terrestrial Mucorales (Mucoromycotina).</title>
        <authorList>
            <person name="Schwartze V.U."/>
            <person name="Winter S."/>
            <person name="Shelest E."/>
            <person name="Marcet-Houben M."/>
            <person name="Horn F."/>
            <person name="Wehner S."/>
            <person name="Hoffmann K."/>
            <person name="Riege K."/>
            <person name="Sammeth M."/>
            <person name="Nowrousian M."/>
            <person name="Valiante V."/>
            <person name="Linde J."/>
            <person name="Jacobsen I.D."/>
            <person name="Marz M."/>
            <person name="Brakhage A.A."/>
            <person name="Gabaldon T."/>
            <person name="Bocker S."/>
            <person name="Voigt K."/>
        </authorList>
    </citation>
    <scope>NUCLEOTIDE SEQUENCE [LARGE SCALE GENOMIC DNA]</scope>
    <source>
        <strain evidence="6">FSU 9682</strain>
    </source>
</reference>
<dbReference type="InterPro" id="IPR009071">
    <property type="entry name" value="HMG_box_dom"/>
</dbReference>
<dbReference type="PANTHER" id="PTHR46040">
    <property type="entry name" value="HIGH MOBILITY GROUP PROTEIN 2"/>
    <property type="match status" value="1"/>
</dbReference>
<evidence type="ECO:0000256" key="1">
    <source>
        <dbReference type="ARBA" id="ARBA00023125"/>
    </source>
</evidence>
<feature type="compositionally biased region" description="Polar residues" evidence="4">
    <location>
        <begin position="106"/>
        <end position="117"/>
    </location>
</feature>
<evidence type="ECO:0000313" key="6">
    <source>
        <dbReference type="EMBL" id="CDH57465.1"/>
    </source>
</evidence>
<dbReference type="Proteomes" id="UP000027586">
    <property type="component" value="Unassembled WGS sequence"/>
</dbReference>
<feature type="compositionally biased region" description="Polar residues" evidence="4">
    <location>
        <begin position="463"/>
        <end position="480"/>
    </location>
</feature>
<feature type="compositionally biased region" description="Acidic residues" evidence="4">
    <location>
        <begin position="383"/>
        <end position="395"/>
    </location>
</feature>
<dbReference type="SUPFAM" id="SSF47769">
    <property type="entry name" value="SAM/Pointed domain"/>
    <property type="match status" value="1"/>
</dbReference>
<feature type="compositionally biased region" description="Acidic residues" evidence="4">
    <location>
        <begin position="434"/>
        <end position="445"/>
    </location>
</feature>
<keyword evidence="7" id="KW-1185">Reference proteome</keyword>
<feature type="region of interest" description="Disordered" evidence="4">
    <location>
        <begin position="90"/>
        <end position="212"/>
    </location>
</feature>
<feature type="compositionally biased region" description="Polar residues" evidence="4">
    <location>
        <begin position="301"/>
        <end position="310"/>
    </location>
</feature>
<dbReference type="STRING" id="1263082.A0A068S673"/>
<dbReference type="OrthoDB" id="1919336at2759"/>
<feature type="compositionally biased region" description="Low complexity" evidence="4">
    <location>
        <begin position="118"/>
        <end position="131"/>
    </location>
</feature>
<dbReference type="VEuPathDB" id="FungiDB:LCOR_08398.1"/>
<dbReference type="SUPFAM" id="SSF47095">
    <property type="entry name" value="HMG-box"/>
    <property type="match status" value="1"/>
</dbReference>
<dbReference type="EMBL" id="CBTN010000046">
    <property type="protein sequence ID" value="CDH57465.1"/>
    <property type="molecule type" value="Genomic_DNA"/>
</dbReference>
<organism evidence="6 7">
    <name type="scientific">Lichtheimia corymbifera JMRC:FSU:9682</name>
    <dbReference type="NCBI Taxonomy" id="1263082"/>
    <lineage>
        <taxon>Eukaryota</taxon>
        <taxon>Fungi</taxon>
        <taxon>Fungi incertae sedis</taxon>
        <taxon>Mucoromycota</taxon>
        <taxon>Mucoromycotina</taxon>
        <taxon>Mucoromycetes</taxon>
        <taxon>Mucorales</taxon>
        <taxon>Lichtheimiaceae</taxon>
        <taxon>Lichtheimia</taxon>
    </lineage>
</organism>
<feature type="compositionally biased region" description="Low complexity" evidence="4">
    <location>
        <begin position="328"/>
        <end position="343"/>
    </location>
</feature>
<dbReference type="Gene3D" id="1.10.150.50">
    <property type="entry name" value="Transcription Factor, Ets-1"/>
    <property type="match status" value="1"/>
</dbReference>
<dbReference type="PANTHER" id="PTHR46040:SF3">
    <property type="entry name" value="HIGH MOBILITY GROUP PROTEIN 2"/>
    <property type="match status" value="1"/>
</dbReference>
<protein>
    <recommendedName>
        <fullName evidence="5">HMG box domain-containing protein</fullName>
    </recommendedName>
</protein>
<keyword evidence="2 3" id="KW-0539">Nucleus</keyword>
<dbReference type="PROSITE" id="PS50118">
    <property type="entry name" value="HMG_BOX_2"/>
    <property type="match status" value="1"/>
</dbReference>
<feature type="compositionally biased region" description="Low complexity" evidence="4">
    <location>
        <begin position="158"/>
        <end position="188"/>
    </location>
</feature>
<dbReference type="InterPro" id="IPR013761">
    <property type="entry name" value="SAM/pointed_sf"/>
</dbReference>
<dbReference type="InterPro" id="IPR051965">
    <property type="entry name" value="ChromReg_NeuronalGeneExpr"/>
</dbReference>
<dbReference type="Pfam" id="PF00536">
    <property type="entry name" value="SAM_1"/>
    <property type="match status" value="1"/>
</dbReference>
<dbReference type="GO" id="GO:0005634">
    <property type="term" value="C:nucleus"/>
    <property type="evidence" value="ECO:0007669"/>
    <property type="project" value="UniProtKB-UniRule"/>
</dbReference>
<dbReference type="GO" id="GO:0003677">
    <property type="term" value="F:DNA binding"/>
    <property type="evidence" value="ECO:0007669"/>
    <property type="project" value="UniProtKB-UniRule"/>
</dbReference>
<evidence type="ECO:0000256" key="4">
    <source>
        <dbReference type="SAM" id="MobiDB-lite"/>
    </source>
</evidence>
<dbReference type="InterPro" id="IPR001660">
    <property type="entry name" value="SAM"/>
</dbReference>
<feature type="region of interest" description="Disordered" evidence="4">
    <location>
        <begin position="296"/>
        <end position="480"/>
    </location>
</feature>
<evidence type="ECO:0000259" key="5">
    <source>
        <dbReference type="PROSITE" id="PS50118"/>
    </source>
</evidence>
<feature type="compositionally biased region" description="Polar residues" evidence="4">
    <location>
        <begin position="404"/>
        <end position="415"/>
    </location>
</feature>
<dbReference type="Gene3D" id="1.10.30.10">
    <property type="entry name" value="High mobility group box domain"/>
    <property type="match status" value="1"/>
</dbReference>
<name>A0A068S673_9FUNG</name>
<accession>A0A068S673</accession>